<dbReference type="OrthoDB" id="9806956at2"/>
<dbReference type="GO" id="GO:0006166">
    <property type="term" value="P:purine ribonucleoside salvage"/>
    <property type="evidence" value="ECO:0007669"/>
    <property type="project" value="TreeGrafter"/>
</dbReference>
<dbReference type="InterPro" id="IPR005841">
    <property type="entry name" value="Alpha-D-phosphohexomutase_SF"/>
</dbReference>
<comment type="caution">
    <text evidence="11">The sequence shown here is derived from an EMBL/GenBank/DDBJ whole genome shotgun (WGS) entry which is preliminary data.</text>
</comment>
<proteinExistence type="inferred from homology"/>
<organism evidence="11 12">
    <name type="scientific">Siphonobacter curvatus</name>
    <dbReference type="NCBI Taxonomy" id="2094562"/>
    <lineage>
        <taxon>Bacteria</taxon>
        <taxon>Pseudomonadati</taxon>
        <taxon>Bacteroidota</taxon>
        <taxon>Cytophagia</taxon>
        <taxon>Cytophagales</taxon>
        <taxon>Cytophagaceae</taxon>
        <taxon>Siphonobacter</taxon>
    </lineage>
</organism>
<dbReference type="PANTHER" id="PTHR45745">
    <property type="entry name" value="PHOSPHOMANNOMUTASE 45A"/>
    <property type="match status" value="1"/>
</dbReference>
<dbReference type="Gene3D" id="3.40.120.10">
    <property type="entry name" value="Alpha-D-Glucose-1,6-Bisphosphate, subunit A, domain 3"/>
    <property type="match status" value="3"/>
</dbReference>
<evidence type="ECO:0000256" key="1">
    <source>
        <dbReference type="ARBA" id="ARBA00001946"/>
    </source>
</evidence>
<keyword evidence="6" id="KW-0413">Isomerase</keyword>
<evidence type="ECO:0000313" key="11">
    <source>
        <dbReference type="EMBL" id="PQA56199.1"/>
    </source>
</evidence>
<dbReference type="Pfam" id="PF02880">
    <property type="entry name" value="PGM_PMM_III"/>
    <property type="match status" value="1"/>
</dbReference>
<reference evidence="12" key="1">
    <citation type="submission" date="2018-02" db="EMBL/GenBank/DDBJ databases">
        <title>Genome sequencing of Solimonas sp. HR-BB.</title>
        <authorList>
            <person name="Lee Y."/>
            <person name="Jeon C.O."/>
        </authorList>
    </citation>
    <scope>NUCLEOTIDE SEQUENCE [LARGE SCALE GENOMIC DNA]</scope>
    <source>
        <strain evidence="12">HR-U</strain>
    </source>
</reference>
<dbReference type="InterPro" id="IPR016055">
    <property type="entry name" value="A-D-PHexomutase_a/b/a-I/II/III"/>
</dbReference>
<dbReference type="InterPro" id="IPR005845">
    <property type="entry name" value="A-D-PHexomutase_a/b/a-II"/>
</dbReference>
<dbReference type="InterPro" id="IPR005844">
    <property type="entry name" value="A-D-PHexomutase_a/b/a-I"/>
</dbReference>
<evidence type="ECO:0000256" key="5">
    <source>
        <dbReference type="ARBA" id="ARBA00022842"/>
    </source>
</evidence>
<keyword evidence="4 7" id="KW-0479">Metal-binding</keyword>
<feature type="domain" description="Alpha-D-phosphohexomutase alpha/beta/alpha" evidence="9">
    <location>
        <begin position="212"/>
        <end position="315"/>
    </location>
</feature>
<keyword evidence="3" id="KW-0597">Phosphoprotein</keyword>
<dbReference type="SUPFAM" id="SSF55957">
    <property type="entry name" value="Phosphoglucomutase, C-terminal domain"/>
    <property type="match status" value="1"/>
</dbReference>
<evidence type="ECO:0000256" key="3">
    <source>
        <dbReference type="ARBA" id="ARBA00022553"/>
    </source>
</evidence>
<evidence type="ECO:0000313" key="12">
    <source>
        <dbReference type="Proteomes" id="UP000239590"/>
    </source>
</evidence>
<dbReference type="GO" id="GO:0005975">
    <property type="term" value="P:carbohydrate metabolic process"/>
    <property type="evidence" value="ECO:0007669"/>
    <property type="project" value="InterPro"/>
</dbReference>
<dbReference type="RefSeq" id="WP_104714746.1">
    <property type="nucleotide sequence ID" value="NZ_PTRA01000003.1"/>
</dbReference>
<feature type="domain" description="Alpha-D-phosphohexomutase alpha/beta/alpha" evidence="8">
    <location>
        <begin position="50"/>
        <end position="188"/>
    </location>
</feature>
<feature type="domain" description="Alpha-D-phosphohexomutase alpha/beta/alpha" evidence="10">
    <location>
        <begin position="327"/>
        <end position="445"/>
    </location>
</feature>
<comment type="similarity">
    <text evidence="2 7">Belongs to the phosphohexose mutase family.</text>
</comment>
<sequence length="585" mass="64342">MSTGLDAIIRQKVQNWVSGNYDETTKTAVQKLLDEENDTELTDAFYKELEFGTGGLRGLIGVGSNRMNKYTVGAATQGLANYLKKSFPGQEIKVAIAHDSRNMSPEFAQVTADVFSANGIKVFLFKELRPTPELSFTIRLLGCQSGVVITASHNPKEYNGYKAYWNDGAQVVAPHDKNIIAEVNNIQSVDDINFQGNPDLIEKIGEEVDEKYLEQVITKNVVNPGVIERQKDLKIVYTPIHGTGITLVPKALEKIGFTNVTIVEEQATPDGNFPTVVYPNPEETEAMTLAMNKAKEIDADLVMATDPDADRVGSAVKNADGEWQLLNGNQMASLIIFYLLRAWKEAGKLTGKEFVAKTIVTTNLIDKMCDRYGVNCYNTLTGFKYIAGVIRDLEGREQFIGGGEESYGYLIGDAVRDKDAIASCAIIAELAAYAKDQGLSLFDMLTEMYMENGFYYEGLISLTKKGKEGAEEIQRMMSDMRNNPPAEVAGSKPVTILDYQNLVSKDVATGQQTPIAAEMGIEKSNVIQLILADGTKVSARPSGTEPKIKFYVSVNAPLEKPEDFNTTYDSLKAKVKQIQEDLGLK</sequence>
<dbReference type="Pfam" id="PF02879">
    <property type="entry name" value="PGM_PMM_II"/>
    <property type="match status" value="1"/>
</dbReference>
<evidence type="ECO:0000259" key="9">
    <source>
        <dbReference type="Pfam" id="PF02879"/>
    </source>
</evidence>
<dbReference type="InterPro" id="IPR016066">
    <property type="entry name" value="A-D-PHexomutase_CS"/>
</dbReference>
<dbReference type="PRINTS" id="PR00509">
    <property type="entry name" value="PGMPMM"/>
</dbReference>
<dbReference type="Pfam" id="PF02878">
    <property type="entry name" value="PGM_PMM_I"/>
    <property type="match status" value="1"/>
</dbReference>
<dbReference type="CDD" id="cd05799">
    <property type="entry name" value="PGM2"/>
    <property type="match status" value="1"/>
</dbReference>
<evidence type="ECO:0000259" key="10">
    <source>
        <dbReference type="Pfam" id="PF02880"/>
    </source>
</evidence>
<protein>
    <submittedName>
        <fullName evidence="11">Phosphoglucomutase</fullName>
    </submittedName>
</protein>
<evidence type="ECO:0000256" key="7">
    <source>
        <dbReference type="RuleBase" id="RU004326"/>
    </source>
</evidence>
<gene>
    <name evidence="11" type="ORF">C5O19_17785</name>
</gene>
<dbReference type="GO" id="GO:0008973">
    <property type="term" value="F:phosphopentomutase activity"/>
    <property type="evidence" value="ECO:0007669"/>
    <property type="project" value="TreeGrafter"/>
</dbReference>
<dbReference type="SUPFAM" id="SSF53738">
    <property type="entry name" value="Phosphoglucomutase, first 3 domains"/>
    <property type="match status" value="3"/>
</dbReference>
<name>A0A2S7IIR3_9BACT</name>
<keyword evidence="12" id="KW-1185">Reference proteome</keyword>
<dbReference type="PANTHER" id="PTHR45745:SF1">
    <property type="entry name" value="PHOSPHOGLUCOMUTASE 2B-RELATED"/>
    <property type="match status" value="1"/>
</dbReference>
<evidence type="ECO:0000259" key="8">
    <source>
        <dbReference type="Pfam" id="PF02878"/>
    </source>
</evidence>
<dbReference type="InterPro" id="IPR005846">
    <property type="entry name" value="A-D-PHexomutase_a/b/a-III"/>
</dbReference>
<accession>A0A2S7IIR3</accession>
<evidence type="ECO:0000256" key="6">
    <source>
        <dbReference type="ARBA" id="ARBA00023235"/>
    </source>
</evidence>
<dbReference type="Proteomes" id="UP000239590">
    <property type="component" value="Unassembled WGS sequence"/>
</dbReference>
<evidence type="ECO:0000256" key="2">
    <source>
        <dbReference type="ARBA" id="ARBA00010231"/>
    </source>
</evidence>
<dbReference type="Gene3D" id="3.30.310.50">
    <property type="entry name" value="Alpha-D-phosphohexomutase, C-terminal domain"/>
    <property type="match status" value="1"/>
</dbReference>
<dbReference type="PROSITE" id="PS00710">
    <property type="entry name" value="PGM_PMM"/>
    <property type="match status" value="1"/>
</dbReference>
<keyword evidence="5 7" id="KW-0460">Magnesium</keyword>
<dbReference type="EMBL" id="PTRA01000003">
    <property type="protein sequence ID" value="PQA56199.1"/>
    <property type="molecule type" value="Genomic_DNA"/>
</dbReference>
<dbReference type="InterPro" id="IPR036900">
    <property type="entry name" value="A-D-PHexomutase_C_sf"/>
</dbReference>
<dbReference type="GO" id="GO:0000287">
    <property type="term" value="F:magnesium ion binding"/>
    <property type="evidence" value="ECO:0007669"/>
    <property type="project" value="InterPro"/>
</dbReference>
<evidence type="ECO:0000256" key="4">
    <source>
        <dbReference type="ARBA" id="ARBA00022723"/>
    </source>
</evidence>
<dbReference type="AlphaFoldDB" id="A0A2S7IIR3"/>
<comment type="cofactor">
    <cofactor evidence="1">
        <name>Mg(2+)</name>
        <dbReference type="ChEBI" id="CHEBI:18420"/>
    </cofactor>
</comment>